<accession>A0ABZ2KWM6</accession>
<dbReference type="EMBL" id="CP089983">
    <property type="protein sequence ID" value="WXB02173.1"/>
    <property type="molecule type" value="Genomic_DNA"/>
</dbReference>
<evidence type="ECO:0000313" key="2">
    <source>
        <dbReference type="Proteomes" id="UP001374803"/>
    </source>
</evidence>
<name>A0ABZ2KWM6_9BACT</name>
<dbReference type="Proteomes" id="UP001374803">
    <property type="component" value="Chromosome"/>
</dbReference>
<proteinExistence type="predicted"/>
<evidence type="ECO:0000313" key="1">
    <source>
        <dbReference type="EMBL" id="WXB02173.1"/>
    </source>
</evidence>
<sequence length="70" mass="7868">MNDPQEIPSEADVDAEIKRFDQWFQTRLGNTPLTGSERAVVKTYIWFMHHGPKPAPCTIELADNGIRLGG</sequence>
<gene>
    <name evidence="1" type="ORF">LVJ94_35315</name>
</gene>
<reference evidence="1" key="1">
    <citation type="submission" date="2021-12" db="EMBL/GenBank/DDBJ databases">
        <title>Discovery of the Pendulisporaceae a myxobacterial family with distinct sporulation behavior and unique specialized metabolism.</title>
        <authorList>
            <person name="Garcia R."/>
            <person name="Popoff A."/>
            <person name="Bader C.D."/>
            <person name="Loehr J."/>
            <person name="Walesch S."/>
            <person name="Walt C."/>
            <person name="Boldt J."/>
            <person name="Bunk B."/>
            <person name="Haeckl F.J.F.P.J."/>
            <person name="Gunesch A.P."/>
            <person name="Birkelbach J."/>
            <person name="Nuebel U."/>
            <person name="Pietschmann T."/>
            <person name="Bach T."/>
            <person name="Mueller R."/>
        </authorList>
    </citation>
    <scope>NUCLEOTIDE SEQUENCE</scope>
    <source>
        <strain evidence="1">MSr11367</strain>
    </source>
</reference>
<organism evidence="1 2">
    <name type="scientific">Pendulispora rubella</name>
    <dbReference type="NCBI Taxonomy" id="2741070"/>
    <lineage>
        <taxon>Bacteria</taxon>
        <taxon>Pseudomonadati</taxon>
        <taxon>Myxococcota</taxon>
        <taxon>Myxococcia</taxon>
        <taxon>Myxococcales</taxon>
        <taxon>Sorangiineae</taxon>
        <taxon>Pendulisporaceae</taxon>
        <taxon>Pendulispora</taxon>
    </lineage>
</organism>
<dbReference type="RefSeq" id="WP_394831799.1">
    <property type="nucleotide sequence ID" value="NZ_CP089929.1"/>
</dbReference>
<keyword evidence="2" id="KW-1185">Reference proteome</keyword>
<protein>
    <submittedName>
        <fullName evidence="1">Uncharacterized protein</fullName>
    </submittedName>
</protein>